<name>A0ACC6TP67_9CREN</name>
<evidence type="ECO:0000313" key="2">
    <source>
        <dbReference type="Proteomes" id="UP000053480"/>
    </source>
</evidence>
<protein>
    <submittedName>
        <fullName evidence="1">M28 family peptidase</fullName>
    </submittedName>
</protein>
<reference evidence="1" key="1">
    <citation type="submission" date="2024-07" db="EMBL/GenBank/DDBJ databases">
        <title>Metagenome and Metagenome-Assembled Genomes of Archaea from a hot spring from the geothermal field of Los Azufres, Mexico.</title>
        <authorList>
            <person name="Marin-Paredes R."/>
            <person name="Martinez-Romero E."/>
            <person name="Servin-Garciduenas L.E."/>
        </authorList>
    </citation>
    <scope>NUCLEOTIDE SEQUENCE</scope>
    <source>
        <strain evidence="1">AZ1-454</strain>
    </source>
</reference>
<dbReference type="Proteomes" id="UP000053480">
    <property type="component" value="Unassembled WGS sequence"/>
</dbReference>
<proteinExistence type="predicted"/>
<dbReference type="EMBL" id="JZWS03000006">
    <property type="protein sequence ID" value="MEW9491654.1"/>
    <property type="molecule type" value="Genomic_DNA"/>
</dbReference>
<gene>
    <name evidence="1" type="ORF">TQ35_0005565</name>
</gene>
<accession>A0ACC6TP67</accession>
<organism evidence="1 2">
    <name type="scientific">Candidatus Aramenus sulfurataquae</name>
    <dbReference type="NCBI Taxonomy" id="1326980"/>
    <lineage>
        <taxon>Archaea</taxon>
        <taxon>Thermoproteota</taxon>
        <taxon>Thermoprotei</taxon>
        <taxon>Sulfolobales</taxon>
        <taxon>Sulfolobaceae</taxon>
        <taxon>Candidatus Aramenus</taxon>
    </lineage>
</organism>
<sequence>MRLARELMGLGEAIHGGDVERKILERLSKVFTDAKKVEVKTKFWEIRREEVYLNGERVRGALMPYTSGCVKGKVGKEIKVVRIPSHPFELSQPEGYEGLVIVDSNLRRISLLKPSPVAFFVDREVEGYVELCGEAELRETTSYNLETTLKEGEDYIVVGAHVDHWLTGFHDNLFSVELALSLRPRLRNHGFKLVFFSSEEGPKCCTGSLQHPKEDTFAMISLDALFPDRVVFSSTPDLWELSSFFKVKRVEMPTPFSDHFPYVMEGHPAMVLYNDDLIPLYHSDADLPVEGDEEYFLKLKASLERAIEFLDSRDREYLDRKFFLYSGLKERKGAIVPKGLTSVFKRA</sequence>
<comment type="caution">
    <text evidence="1">The sequence shown here is derived from an EMBL/GenBank/DDBJ whole genome shotgun (WGS) entry which is preliminary data.</text>
</comment>
<evidence type="ECO:0000313" key="1">
    <source>
        <dbReference type="EMBL" id="MEW9491654.1"/>
    </source>
</evidence>